<keyword evidence="2" id="KW-1185">Reference proteome</keyword>
<dbReference type="AlphaFoldDB" id="A0AAD2G975"/>
<sequence>MPYLRCYNKIGTLVEIATDADHVSLPNEVVSIVIENGGEENMHGIQIHYEALSRLLLSQPRKLDKITIRERAILPPANLVFLAATFNKTNCLMLQQCLCHPAEIGCLVAGLTQADGPRELHLNLLLDDIPNHLFLMVLQAISFSPSLEKLDLIANNDMTEDNLAAGLIGAITTNRSLNALILGLRWGHPSQQIMQHVFRAAARTGRVKNLSIWYASVFGPRQSLDHEAFMEALCHQECKIEMLRLMYIDLVREPNSLQMPHDSNATTNNTSLKDISIVSGRLDCSQASAIVRRFSSLRSVELRRNDLQTISMFNDLLVQNQLQSLVLENSQVNEADVKSFLMKLPATRSLRNLHLLGNNFPTSKSCVELLENCITRNTSLERMTKCEVRDCDEDWKEYYKRSFSVPLSLNRAGRRHLQNDAGAELPANLWPLILQRAGKISYYGAFDQWQRPTMTSTRADAVYWLLTERILMS</sequence>
<dbReference type="Proteomes" id="UP001295423">
    <property type="component" value="Unassembled WGS sequence"/>
</dbReference>
<evidence type="ECO:0000313" key="1">
    <source>
        <dbReference type="EMBL" id="CAJ1966502.1"/>
    </source>
</evidence>
<name>A0AAD2G975_9STRA</name>
<dbReference type="Gene3D" id="3.80.10.10">
    <property type="entry name" value="Ribonuclease Inhibitor"/>
    <property type="match status" value="1"/>
</dbReference>
<dbReference type="InterPro" id="IPR032675">
    <property type="entry name" value="LRR_dom_sf"/>
</dbReference>
<gene>
    <name evidence="1" type="ORF">CYCCA115_LOCUS22085</name>
</gene>
<protein>
    <submittedName>
        <fullName evidence="1">Uncharacterized protein</fullName>
    </submittedName>
</protein>
<dbReference type="SUPFAM" id="SSF52047">
    <property type="entry name" value="RNI-like"/>
    <property type="match status" value="1"/>
</dbReference>
<comment type="caution">
    <text evidence="1">The sequence shown here is derived from an EMBL/GenBank/DDBJ whole genome shotgun (WGS) entry which is preliminary data.</text>
</comment>
<reference evidence="1" key="1">
    <citation type="submission" date="2023-08" db="EMBL/GenBank/DDBJ databases">
        <authorList>
            <person name="Audoor S."/>
            <person name="Bilcke G."/>
        </authorList>
    </citation>
    <scope>NUCLEOTIDE SEQUENCE</scope>
</reference>
<evidence type="ECO:0000313" key="2">
    <source>
        <dbReference type="Proteomes" id="UP001295423"/>
    </source>
</evidence>
<dbReference type="EMBL" id="CAKOGP040002291">
    <property type="protein sequence ID" value="CAJ1966502.1"/>
    <property type="molecule type" value="Genomic_DNA"/>
</dbReference>
<organism evidence="1 2">
    <name type="scientific">Cylindrotheca closterium</name>
    <dbReference type="NCBI Taxonomy" id="2856"/>
    <lineage>
        <taxon>Eukaryota</taxon>
        <taxon>Sar</taxon>
        <taxon>Stramenopiles</taxon>
        <taxon>Ochrophyta</taxon>
        <taxon>Bacillariophyta</taxon>
        <taxon>Bacillariophyceae</taxon>
        <taxon>Bacillariophycidae</taxon>
        <taxon>Bacillariales</taxon>
        <taxon>Bacillariaceae</taxon>
        <taxon>Cylindrotheca</taxon>
    </lineage>
</organism>
<proteinExistence type="predicted"/>
<accession>A0AAD2G975</accession>